<evidence type="ECO:0000313" key="1">
    <source>
        <dbReference type="EMBL" id="MFC4209730.1"/>
    </source>
</evidence>
<dbReference type="Proteomes" id="UP001595789">
    <property type="component" value="Unassembled WGS sequence"/>
</dbReference>
<name>A0ABV8P3A8_9SPHI</name>
<proteinExistence type="predicted"/>
<gene>
    <name evidence="1" type="ORF">ACFOWA_00970</name>
</gene>
<dbReference type="EMBL" id="JBHSBW010000003">
    <property type="protein sequence ID" value="MFC4209730.1"/>
    <property type="molecule type" value="Genomic_DNA"/>
</dbReference>
<protein>
    <submittedName>
        <fullName evidence="1">Uncharacterized protein</fullName>
    </submittedName>
</protein>
<accession>A0ABV8P3A8</accession>
<comment type="caution">
    <text evidence="1">The sequence shown here is derived from an EMBL/GenBank/DDBJ whole genome shotgun (WGS) entry which is preliminary data.</text>
</comment>
<organism evidence="1 2">
    <name type="scientific">Pedobacter lithocola</name>
    <dbReference type="NCBI Taxonomy" id="1908239"/>
    <lineage>
        <taxon>Bacteria</taxon>
        <taxon>Pseudomonadati</taxon>
        <taxon>Bacteroidota</taxon>
        <taxon>Sphingobacteriia</taxon>
        <taxon>Sphingobacteriales</taxon>
        <taxon>Sphingobacteriaceae</taxon>
        <taxon>Pedobacter</taxon>
    </lineage>
</organism>
<keyword evidence="2" id="KW-1185">Reference proteome</keyword>
<sequence length="63" mass="6942">MVVGQSSGKLILDSIGVGDALEDDNGKKGIVFKIDILKYRTFAQYYFKLSDGKGTIEILMRGQ</sequence>
<reference evidence="2" key="1">
    <citation type="journal article" date="2019" name="Int. J. Syst. Evol. Microbiol.">
        <title>The Global Catalogue of Microorganisms (GCM) 10K type strain sequencing project: providing services to taxonomists for standard genome sequencing and annotation.</title>
        <authorList>
            <consortium name="The Broad Institute Genomics Platform"/>
            <consortium name="The Broad Institute Genome Sequencing Center for Infectious Disease"/>
            <person name="Wu L."/>
            <person name="Ma J."/>
        </authorList>
    </citation>
    <scope>NUCLEOTIDE SEQUENCE [LARGE SCALE GENOMIC DNA]</scope>
    <source>
        <strain evidence="2">CCM 8691</strain>
    </source>
</reference>
<evidence type="ECO:0000313" key="2">
    <source>
        <dbReference type="Proteomes" id="UP001595789"/>
    </source>
</evidence>
<dbReference type="RefSeq" id="WP_378980932.1">
    <property type="nucleotide sequence ID" value="NZ_JBHSBW010000003.1"/>
</dbReference>